<dbReference type="EMBL" id="CZPZ01000035">
    <property type="protein sequence ID" value="CUS39672.1"/>
    <property type="molecule type" value="Genomic_DNA"/>
</dbReference>
<organism evidence="2 3">
    <name type="scientific">Candidatus Nitrospira nitrificans</name>
    <dbReference type="NCBI Taxonomy" id="1742973"/>
    <lineage>
        <taxon>Bacteria</taxon>
        <taxon>Pseudomonadati</taxon>
        <taxon>Nitrospirota</taxon>
        <taxon>Nitrospiria</taxon>
        <taxon>Nitrospirales</taxon>
        <taxon>Nitrospiraceae</taxon>
        <taxon>Nitrospira</taxon>
    </lineage>
</organism>
<reference evidence="3" key="1">
    <citation type="submission" date="2015-10" db="EMBL/GenBank/DDBJ databases">
        <authorList>
            <person name="Luecker S."/>
            <person name="Luecker S."/>
        </authorList>
    </citation>
    <scope>NUCLEOTIDE SEQUENCE [LARGE SCALE GENOMIC DNA]</scope>
</reference>
<sequence length="96" mass="10319">MNLKGWSKKPEMPSAWSLNEWKGTWSGSRNSSSHAARKPAPGGGPLHDQMNREKSQPGPSIRRALMLSAEPGGTHVYAMGLACSHGDYGGLRSDQS</sequence>
<dbReference type="Proteomes" id="UP000198736">
    <property type="component" value="Unassembled WGS sequence"/>
</dbReference>
<accession>A0A0S4LSX9</accession>
<evidence type="ECO:0000256" key="1">
    <source>
        <dbReference type="SAM" id="MobiDB-lite"/>
    </source>
</evidence>
<name>A0A0S4LSX9_9BACT</name>
<keyword evidence="3" id="KW-1185">Reference proteome</keyword>
<gene>
    <name evidence="2" type="ORF">COMA2_80122</name>
</gene>
<dbReference type="STRING" id="1742973.COMA2_80122"/>
<proteinExistence type="predicted"/>
<evidence type="ECO:0000313" key="2">
    <source>
        <dbReference type="EMBL" id="CUS39672.1"/>
    </source>
</evidence>
<evidence type="ECO:0000313" key="3">
    <source>
        <dbReference type="Proteomes" id="UP000198736"/>
    </source>
</evidence>
<protein>
    <submittedName>
        <fullName evidence="2">Uncharacterized protein</fullName>
    </submittedName>
</protein>
<feature type="region of interest" description="Disordered" evidence="1">
    <location>
        <begin position="21"/>
        <end position="61"/>
    </location>
</feature>
<feature type="compositionally biased region" description="Polar residues" evidence="1">
    <location>
        <begin position="25"/>
        <end position="34"/>
    </location>
</feature>
<dbReference type="AlphaFoldDB" id="A0A0S4LSX9"/>